<comment type="caution">
    <text evidence="1">The sequence shown here is derived from an EMBL/GenBank/DDBJ whole genome shotgun (WGS) entry which is preliminary data.</text>
</comment>
<dbReference type="InterPro" id="IPR001707">
    <property type="entry name" value="Cmp_AcTrfase"/>
</dbReference>
<dbReference type="PANTHER" id="PTHR38474">
    <property type="entry name" value="SLR0299 PROTEIN"/>
    <property type="match status" value="1"/>
</dbReference>
<dbReference type="SMART" id="SM01059">
    <property type="entry name" value="CAT"/>
    <property type="match status" value="1"/>
</dbReference>
<organism evidence="1 2">
    <name type="scientific">Ichthyenterobacterium magnum</name>
    <dbReference type="NCBI Taxonomy" id="1230530"/>
    <lineage>
        <taxon>Bacteria</taxon>
        <taxon>Pseudomonadati</taxon>
        <taxon>Bacteroidota</taxon>
        <taxon>Flavobacteriia</taxon>
        <taxon>Flavobacteriales</taxon>
        <taxon>Flavobacteriaceae</taxon>
        <taxon>Ichthyenterobacterium</taxon>
    </lineage>
</organism>
<dbReference type="EMBL" id="RAQJ01000003">
    <property type="protein sequence ID" value="RKE94685.1"/>
    <property type="molecule type" value="Genomic_DNA"/>
</dbReference>
<dbReference type="Pfam" id="PF00302">
    <property type="entry name" value="CAT"/>
    <property type="match status" value="1"/>
</dbReference>
<sequence length="206" mass="23900">MEVINIETWNRKEHYEHFSSLADPYFGLTIPFDVSKAYQFAKTNKVSFFAKYLHDCMKAINDVDELKLRIVNSQVVKYDVIHASPTIMRDNHTFGFSFVEFDYNLNTFINNFEGEKLRINTSTNLYPPNNSLDCIHCSAMPWLEFSGHKEPVSRILDSVPKLAFSKVKKETHNKLKMNVAINVNHALVDGYHVSLFAEKFQQNLNK</sequence>
<dbReference type="PANTHER" id="PTHR38474:SF1">
    <property type="entry name" value="SLR0299 PROTEIN"/>
    <property type="match status" value="1"/>
</dbReference>
<name>A0A420DKG6_9FLAO</name>
<keyword evidence="1" id="KW-0808">Transferase</keyword>
<protein>
    <submittedName>
        <fullName evidence="1">Chloramphenicol O-acetyltransferase type A</fullName>
    </submittedName>
</protein>
<proteinExistence type="predicted"/>
<dbReference type="OrthoDB" id="9801766at2"/>
<dbReference type="Proteomes" id="UP000284892">
    <property type="component" value="Unassembled WGS sequence"/>
</dbReference>
<dbReference type="RefSeq" id="WP_120200922.1">
    <property type="nucleotide sequence ID" value="NZ_RAQJ01000003.1"/>
</dbReference>
<evidence type="ECO:0000313" key="2">
    <source>
        <dbReference type="Proteomes" id="UP000284892"/>
    </source>
</evidence>
<keyword evidence="2" id="KW-1185">Reference proteome</keyword>
<dbReference type="GO" id="GO:0008811">
    <property type="term" value="F:chloramphenicol O-acetyltransferase activity"/>
    <property type="evidence" value="ECO:0007669"/>
    <property type="project" value="InterPro"/>
</dbReference>
<dbReference type="SUPFAM" id="SSF52777">
    <property type="entry name" value="CoA-dependent acyltransferases"/>
    <property type="match status" value="1"/>
</dbReference>
<dbReference type="Gene3D" id="3.30.559.10">
    <property type="entry name" value="Chloramphenicol acetyltransferase-like domain"/>
    <property type="match status" value="1"/>
</dbReference>
<evidence type="ECO:0000313" key="1">
    <source>
        <dbReference type="EMBL" id="RKE94685.1"/>
    </source>
</evidence>
<dbReference type="AlphaFoldDB" id="A0A420DKG6"/>
<reference evidence="1 2" key="1">
    <citation type="submission" date="2018-09" db="EMBL/GenBank/DDBJ databases">
        <title>Genomic Encyclopedia of Archaeal and Bacterial Type Strains, Phase II (KMG-II): from individual species to whole genera.</title>
        <authorList>
            <person name="Goeker M."/>
        </authorList>
    </citation>
    <scope>NUCLEOTIDE SEQUENCE [LARGE SCALE GENOMIC DNA]</scope>
    <source>
        <strain evidence="1 2">DSM 26283</strain>
    </source>
</reference>
<gene>
    <name evidence="1" type="ORF">BXY80_1695</name>
</gene>
<accession>A0A420DKG6</accession>
<dbReference type="InterPro" id="IPR023213">
    <property type="entry name" value="CAT-like_dom_sf"/>
</dbReference>